<dbReference type="InterPro" id="IPR028082">
    <property type="entry name" value="Peripla_BP_I"/>
</dbReference>
<evidence type="ECO:0000256" key="4">
    <source>
        <dbReference type="SAM" id="SignalP"/>
    </source>
</evidence>
<dbReference type="CDD" id="cd06327">
    <property type="entry name" value="PBP1_SBP-like"/>
    <property type="match status" value="1"/>
</dbReference>
<dbReference type="Proteomes" id="UP001055167">
    <property type="component" value="Unassembled WGS sequence"/>
</dbReference>
<dbReference type="InterPro" id="IPR028081">
    <property type="entry name" value="Leu-bd"/>
</dbReference>
<name>A0ABQ4R7H0_9HYPH</name>
<dbReference type="InterPro" id="IPR051010">
    <property type="entry name" value="BCAA_transport"/>
</dbReference>
<evidence type="ECO:0000256" key="1">
    <source>
        <dbReference type="ARBA" id="ARBA00010062"/>
    </source>
</evidence>
<dbReference type="PANTHER" id="PTHR30483:SF6">
    <property type="entry name" value="PERIPLASMIC BINDING PROTEIN OF ABC TRANSPORTER FOR NATURAL AMINO ACIDS"/>
    <property type="match status" value="1"/>
</dbReference>
<accession>A0ABQ4R7H0</accession>
<keyword evidence="2 4" id="KW-0732">Signal</keyword>
<dbReference type="Gene3D" id="3.40.50.2300">
    <property type="match status" value="2"/>
</dbReference>
<dbReference type="Pfam" id="PF13458">
    <property type="entry name" value="Peripla_BP_6"/>
    <property type="match status" value="1"/>
</dbReference>
<reference evidence="6" key="1">
    <citation type="journal article" date="2021" name="Front. Microbiol.">
        <title>Comprehensive Comparative Genomics and Phenotyping of Methylobacterium Species.</title>
        <authorList>
            <person name="Alessa O."/>
            <person name="Ogura Y."/>
            <person name="Fujitani Y."/>
            <person name="Takami H."/>
            <person name="Hayashi T."/>
            <person name="Sahin N."/>
            <person name="Tani A."/>
        </authorList>
    </citation>
    <scope>NUCLEOTIDE SEQUENCE</scope>
    <source>
        <strain evidence="6">KCTC 52305</strain>
    </source>
</reference>
<keyword evidence="7" id="KW-1185">Reference proteome</keyword>
<feature type="chain" id="PRO_5047125139" description="Leucine-binding protein domain-containing protein" evidence="4">
    <location>
        <begin position="23"/>
        <end position="406"/>
    </location>
</feature>
<organism evidence="6 7">
    <name type="scientific">Methylobacterium crusticola</name>
    <dbReference type="NCBI Taxonomy" id="1697972"/>
    <lineage>
        <taxon>Bacteria</taxon>
        <taxon>Pseudomonadati</taxon>
        <taxon>Pseudomonadota</taxon>
        <taxon>Alphaproteobacteria</taxon>
        <taxon>Hyphomicrobiales</taxon>
        <taxon>Methylobacteriaceae</taxon>
        <taxon>Methylobacterium</taxon>
    </lineage>
</organism>
<keyword evidence="3" id="KW-0029">Amino-acid transport</keyword>
<evidence type="ECO:0000313" key="7">
    <source>
        <dbReference type="Proteomes" id="UP001055167"/>
    </source>
</evidence>
<evidence type="ECO:0000259" key="5">
    <source>
        <dbReference type="Pfam" id="PF13458"/>
    </source>
</evidence>
<comment type="caution">
    <text evidence="6">The sequence shown here is derived from an EMBL/GenBank/DDBJ whole genome shotgun (WGS) entry which is preliminary data.</text>
</comment>
<feature type="domain" description="Leucine-binding protein" evidence="5">
    <location>
        <begin position="29"/>
        <end position="367"/>
    </location>
</feature>
<protein>
    <recommendedName>
        <fullName evidence="5">Leucine-binding protein domain-containing protein</fullName>
    </recommendedName>
</protein>
<comment type="similarity">
    <text evidence="1">Belongs to the leucine-binding protein family.</text>
</comment>
<reference evidence="6" key="2">
    <citation type="submission" date="2021-08" db="EMBL/GenBank/DDBJ databases">
        <authorList>
            <person name="Tani A."/>
            <person name="Ola A."/>
            <person name="Ogura Y."/>
            <person name="Katsura K."/>
            <person name="Hayashi T."/>
        </authorList>
    </citation>
    <scope>NUCLEOTIDE SEQUENCE</scope>
    <source>
        <strain evidence="6">KCTC 52305</strain>
    </source>
</reference>
<proteinExistence type="inferred from homology"/>
<evidence type="ECO:0000256" key="3">
    <source>
        <dbReference type="ARBA" id="ARBA00022970"/>
    </source>
</evidence>
<dbReference type="PANTHER" id="PTHR30483">
    <property type="entry name" value="LEUCINE-SPECIFIC-BINDING PROTEIN"/>
    <property type="match status" value="1"/>
</dbReference>
<feature type="signal peptide" evidence="4">
    <location>
        <begin position="1"/>
        <end position="22"/>
    </location>
</feature>
<dbReference type="EMBL" id="BPQH01000025">
    <property type="protein sequence ID" value="GJD53105.1"/>
    <property type="molecule type" value="Genomic_DNA"/>
</dbReference>
<dbReference type="SUPFAM" id="SSF53822">
    <property type="entry name" value="Periplasmic binding protein-like I"/>
    <property type="match status" value="1"/>
</dbReference>
<evidence type="ECO:0000313" key="6">
    <source>
        <dbReference type="EMBL" id="GJD53105.1"/>
    </source>
</evidence>
<sequence length="406" mass="43266">MKTLRWMPLALGLLGPATGAAAQVSDDVVKIGVLDDMSGPYADIQGPGDAVAVRLAVEDFGGRVLGKPIEVIDGDLQNKPDVGSAIARRWYDIDKVDAILGLGHSGVAIAVQGIAREKNRINIVTSAGSTDITGKFCSPNGLHWVYDTYALSNGTATAVMKQGGGDRWFFVTADYAFGHALERDAAAVVKRSGGQVVGQVRAPLSTADFSSYLLQAQGSGAQVIGLANAGTDTTNAIKQAAEFGITGGGQKLAGLLVLITDIHALGLRNAQGLLFTEAYYWDQNDETRAFARRFSARHKGKPPTMFQAGIYSAAMHYLKAVGKAGTDEAGAVMAAMRETPVNDFMTRNGRIREDGRLMRDMYLMKAKQPAESKGEWDLMNVVATIPADQAYKGIEGSECPLVRRPQ</sequence>
<evidence type="ECO:0000256" key="2">
    <source>
        <dbReference type="ARBA" id="ARBA00022729"/>
    </source>
</evidence>
<dbReference type="RefSeq" id="WP_128563931.1">
    <property type="nucleotide sequence ID" value="NZ_BPQH01000025.1"/>
</dbReference>
<gene>
    <name evidence="6" type="ORF">OPKNFCMD_5876</name>
</gene>
<keyword evidence="3" id="KW-0813">Transport</keyword>